<organism evidence="2 3">
    <name type="scientific">Paenibacillus chibensis</name>
    <dbReference type="NCBI Taxonomy" id="59846"/>
    <lineage>
        <taxon>Bacteria</taxon>
        <taxon>Bacillati</taxon>
        <taxon>Bacillota</taxon>
        <taxon>Bacilli</taxon>
        <taxon>Bacillales</taxon>
        <taxon>Paenibacillaceae</taxon>
        <taxon>Paenibacillus</taxon>
    </lineage>
</organism>
<accession>A0ABU6PZZ2</accession>
<name>A0ABU6PZZ2_9BACL</name>
<evidence type="ECO:0000313" key="3">
    <source>
        <dbReference type="Proteomes" id="UP001343257"/>
    </source>
</evidence>
<evidence type="ECO:0000313" key="2">
    <source>
        <dbReference type="EMBL" id="MED5020392.1"/>
    </source>
</evidence>
<keyword evidence="2" id="KW-0645">Protease</keyword>
<dbReference type="EMBL" id="JARTLD010000066">
    <property type="protein sequence ID" value="MED5020392.1"/>
    <property type="molecule type" value="Genomic_DNA"/>
</dbReference>
<dbReference type="RefSeq" id="WP_328281752.1">
    <property type="nucleotide sequence ID" value="NZ_JARTLD010000066.1"/>
</dbReference>
<reference evidence="2 3" key="1">
    <citation type="submission" date="2023-03" db="EMBL/GenBank/DDBJ databases">
        <title>Bacillus Genome Sequencing.</title>
        <authorList>
            <person name="Dunlap C."/>
        </authorList>
    </citation>
    <scope>NUCLEOTIDE SEQUENCE [LARGE SCALE GENOMIC DNA]</scope>
    <source>
        <strain evidence="2 3">NRS-52</strain>
    </source>
</reference>
<dbReference type="InterPro" id="IPR009045">
    <property type="entry name" value="Zn_M74/Hedgehog-like"/>
</dbReference>
<keyword evidence="2" id="KW-0121">Carboxypeptidase</keyword>
<sequence length="271" mass="30654">MIRTGESMIRMNPNMIHTGPLILVNSEHPLQSAIHSKYLAPVQQIAPASTEEKHMRLERTCLRQLEALLEACRAEAQIGIVSGYRTRMEQQRIYEKSYVDNGPIFTASYVARPNESEHQTGLAADVGELNAGVDYLCPSFPDHGVFADFRRLATDYGFVQRYKQGKEHLTHIACEPWHYRYVGVPHATLMVQYGMCLEEYTLYMQQFTWNGPHLFKKMKGHLIEMFFAESGEGKEIPINMGKGARVEVSGNNVNGCIVTIFHRLGGEEDGS</sequence>
<keyword evidence="2" id="KW-0378">Hydrolase</keyword>
<dbReference type="Gene3D" id="3.30.200.180">
    <property type="match status" value="1"/>
</dbReference>
<dbReference type="Gene3D" id="3.30.1380.10">
    <property type="match status" value="1"/>
</dbReference>
<dbReference type="Proteomes" id="UP001343257">
    <property type="component" value="Unassembled WGS sequence"/>
</dbReference>
<feature type="domain" description="D-alanyl-D-alanine carboxypeptidase-like core" evidence="1">
    <location>
        <begin position="56"/>
        <end position="183"/>
    </location>
</feature>
<keyword evidence="3" id="KW-1185">Reference proteome</keyword>
<protein>
    <submittedName>
        <fullName evidence="2">D-alanyl-D-alanine carboxypeptidase family protein</fullName>
    </submittedName>
</protein>
<dbReference type="InterPro" id="IPR052179">
    <property type="entry name" value="DD-CPase-like"/>
</dbReference>
<dbReference type="InterPro" id="IPR003709">
    <property type="entry name" value="VanY-like_core_dom"/>
</dbReference>
<evidence type="ECO:0000259" key="1">
    <source>
        <dbReference type="Pfam" id="PF02557"/>
    </source>
</evidence>
<dbReference type="PANTHER" id="PTHR34385">
    <property type="entry name" value="D-ALANYL-D-ALANINE CARBOXYPEPTIDASE"/>
    <property type="match status" value="1"/>
</dbReference>
<dbReference type="Pfam" id="PF02557">
    <property type="entry name" value="VanY"/>
    <property type="match status" value="1"/>
</dbReference>
<dbReference type="SUPFAM" id="SSF55166">
    <property type="entry name" value="Hedgehog/DD-peptidase"/>
    <property type="match status" value="1"/>
</dbReference>
<dbReference type="PANTHER" id="PTHR34385:SF1">
    <property type="entry name" value="PEPTIDOGLYCAN L-ALANYL-D-GLUTAMATE ENDOPEPTIDASE CWLK"/>
    <property type="match status" value="1"/>
</dbReference>
<gene>
    <name evidence="2" type="ORF">P9847_24290</name>
</gene>
<comment type="caution">
    <text evidence="2">The sequence shown here is derived from an EMBL/GenBank/DDBJ whole genome shotgun (WGS) entry which is preliminary data.</text>
</comment>
<proteinExistence type="predicted"/>
<dbReference type="GO" id="GO:0004180">
    <property type="term" value="F:carboxypeptidase activity"/>
    <property type="evidence" value="ECO:0007669"/>
    <property type="project" value="UniProtKB-KW"/>
</dbReference>